<dbReference type="EMBL" id="CP111015">
    <property type="protein sequence ID" value="WAR01980.1"/>
    <property type="molecule type" value="Genomic_DNA"/>
</dbReference>
<keyword evidence="1" id="KW-0175">Coiled coil</keyword>
<gene>
    <name evidence="4" type="ORF">MAR_008538</name>
</gene>
<dbReference type="InterPro" id="IPR000467">
    <property type="entry name" value="G_patch_dom"/>
</dbReference>
<dbReference type="PANTHER" id="PTHR23149">
    <property type="entry name" value="G PATCH DOMAIN CONTAINING PROTEIN"/>
    <property type="match status" value="1"/>
</dbReference>
<evidence type="ECO:0000256" key="1">
    <source>
        <dbReference type="SAM" id="Coils"/>
    </source>
</evidence>
<evidence type="ECO:0000259" key="3">
    <source>
        <dbReference type="PROSITE" id="PS50174"/>
    </source>
</evidence>
<dbReference type="PANTHER" id="PTHR23149:SF27">
    <property type="entry name" value="PIN2_TERF1-INTERACTING TELOMERASE INHIBITOR 1"/>
    <property type="match status" value="1"/>
</dbReference>
<organism evidence="4 5">
    <name type="scientific">Mya arenaria</name>
    <name type="common">Soft-shell clam</name>
    <dbReference type="NCBI Taxonomy" id="6604"/>
    <lineage>
        <taxon>Eukaryota</taxon>
        <taxon>Metazoa</taxon>
        <taxon>Spiralia</taxon>
        <taxon>Lophotrochozoa</taxon>
        <taxon>Mollusca</taxon>
        <taxon>Bivalvia</taxon>
        <taxon>Autobranchia</taxon>
        <taxon>Heteroconchia</taxon>
        <taxon>Euheterodonta</taxon>
        <taxon>Imparidentia</taxon>
        <taxon>Neoheterodontei</taxon>
        <taxon>Myida</taxon>
        <taxon>Myoidea</taxon>
        <taxon>Myidae</taxon>
        <taxon>Mya</taxon>
    </lineage>
</organism>
<feature type="compositionally biased region" description="Basic and acidic residues" evidence="2">
    <location>
        <begin position="184"/>
        <end position="193"/>
    </location>
</feature>
<feature type="region of interest" description="Disordered" evidence="2">
    <location>
        <begin position="90"/>
        <end position="198"/>
    </location>
</feature>
<evidence type="ECO:0000313" key="4">
    <source>
        <dbReference type="EMBL" id="WAR01980.1"/>
    </source>
</evidence>
<dbReference type="Pfam" id="PF01585">
    <property type="entry name" value="G-patch"/>
    <property type="match status" value="1"/>
</dbReference>
<evidence type="ECO:0000256" key="2">
    <source>
        <dbReference type="SAM" id="MobiDB-lite"/>
    </source>
</evidence>
<dbReference type="SMART" id="SM00443">
    <property type="entry name" value="G_patch"/>
    <property type="match status" value="1"/>
</dbReference>
<protein>
    <submittedName>
        <fullName evidence="4">PINX1-like protein</fullName>
    </submittedName>
</protein>
<proteinExistence type="predicted"/>
<keyword evidence="5" id="KW-1185">Reference proteome</keyword>
<feature type="domain" description="G-patch" evidence="3">
    <location>
        <begin position="26"/>
        <end position="72"/>
    </location>
</feature>
<feature type="compositionally biased region" description="Basic and acidic residues" evidence="2">
    <location>
        <begin position="94"/>
        <end position="118"/>
    </location>
</feature>
<feature type="compositionally biased region" description="Basic residues" evidence="2">
    <location>
        <begin position="332"/>
        <end position="342"/>
    </location>
</feature>
<feature type="compositionally biased region" description="Basic and acidic residues" evidence="2">
    <location>
        <begin position="142"/>
        <end position="159"/>
    </location>
</feature>
<dbReference type="Proteomes" id="UP001164746">
    <property type="component" value="Chromosome 4"/>
</dbReference>
<accession>A0ABY7DWY8</accession>
<feature type="region of interest" description="Disordered" evidence="2">
    <location>
        <begin position="317"/>
        <end position="375"/>
    </location>
</feature>
<evidence type="ECO:0000313" key="5">
    <source>
        <dbReference type="Proteomes" id="UP001164746"/>
    </source>
</evidence>
<dbReference type="InterPro" id="IPR050656">
    <property type="entry name" value="PINX1"/>
</dbReference>
<reference evidence="4" key="1">
    <citation type="submission" date="2022-11" db="EMBL/GenBank/DDBJ databases">
        <title>Centuries of genome instability and evolution in soft-shell clam transmissible cancer (bioRxiv).</title>
        <authorList>
            <person name="Hart S.F.M."/>
            <person name="Yonemitsu M.A."/>
            <person name="Giersch R.M."/>
            <person name="Beal B.F."/>
            <person name="Arriagada G."/>
            <person name="Davis B.W."/>
            <person name="Ostrander E.A."/>
            <person name="Goff S.P."/>
            <person name="Metzger M.J."/>
        </authorList>
    </citation>
    <scope>NUCLEOTIDE SEQUENCE</scope>
    <source>
        <strain evidence="4">MELC-2E11</strain>
        <tissue evidence="4">Siphon/mantle</tissue>
    </source>
</reference>
<name>A0ABY7DWY8_MYAAR</name>
<dbReference type="PROSITE" id="PS50174">
    <property type="entry name" value="G_PATCH"/>
    <property type="match status" value="1"/>
</dbReference>
<feature type="coiled-coil region" evidence="1">
    <location>
        <begin position="262"/>
        <end position="289"/>
    </location>
</feature>
<sequence>MAMLAEPRRKQKISLDPRGASWSNDDSKFGQKLMEKMGWKKGRGLGAKEDGKVEHITASMKFDSKGVGCSKSHADNWIAHQDDFNSLLANLNQDHGEGSKQPDKKFTKGKDLSSKSETDLDCVFGKRKSQSGTNTPQPESEDYFKKKMADRMNKMKTDTFDDSANNAEDEINERPAFGLGFDSADSKEDDTERPAFGLGCDSVVDEETVVNKGGKKEKKKGKKRKIEETDEAVNIEKVEGDVIVTDEVVKCDDGEGLETVSKRKLKKMRRKAERDAKASEELANEVVRKKSKITKCNDSQEENAVVNASTEIDDDTQAVNQGMSATEDITRAKKKKSKKNKKDKVDNSPESGVAFTVGGDDAEEAEMVTEPRKKKEEVNIQIKEARTVIEENMEEKVLTHHIVDEFKCSDDVIPAASDGARKMRFLKRI</sequence>
<feature type="region of interest" description="Disordered" evidence="2">
    <location>
        <begin position="1"/>
        <end position="27"/>
    </location>
</feature>